<dbReference type="InterPro" id="IPR008775">
    <property type="entry name" value="Phytyl_CoA_dOase-like"/>
</dbReference>
<reference evidence="3" key="1">
    <citation type="submission" date="2017-04" db="EMBL/GenBank/DDBJ databases">
        <authorList>
            <person name="Varghese N."/>
            <person name="Submissions S."/>
        </authorList>
    </citation>
    <scope>NUCLEOTIDE SEQUENCE [LARGE SCALE GENOMIC DNA]</scope>
    <source>
        <strain evidence="3">LMG 29540</strain>
    </source>
</reference>
<keyword evidence="2" id="KW-0560">Oxidoreductase</keyword>
<sequence length="309" mass="34727">MSNIKKNFEEQGFAILPSFYSADEVDAVVASVAERKRQRPMNVTIDLLDTGERSLLGLLSPEEIKSRRMKINDLYLDMEDVRELALSDRIAPVLQELLGSAPALCNSLYFEKGSQQPAHVDAIYMTPVTNDHLIAIWVALEDSHVDAGQLFYYPGSHKIEQMIFSNGTRQSIPTEMTEWHSYMSAQVENNRLEKQTFVAKKGDVLIWHANLLHGGGPIADPARTRKSLVFHYFSLPDAQSLGYKLEAKSCGYWIDRPIQAVPEAAFQRAEFEKAYLAKYEDVANAVRAGQFASGTHHYEVCGRAEGRTI</sequence>
<dbReference type="PANTHER" id="PTHR20883">
    <property type="entry name" value="PHYTANOYL-COA DIOXYGENASE DOMAIN CONTAINING 1"/>
    <property type="match status" value="1"/>
</dbReference>
<evidence type="ECO:0000313" key="2">
    <source>
        <dbReference type="EMBL" id="SMG28244.1"/>
    </source>
</evidence>
<dbReference type="OrthoDB" id="9075305at2"/>
<name>A0A1X7JK86_9BURK</name>
<keyword evidence="3" id="KW-1185">Reference proteome</keyword>
<dbReference type="AlphaFoldDB" id="A0A1X7JK86"/>
<proteinExistence type="predicted"/>
<accession>A0A1X7JK86</accession>
<dbReference type="RefSeq" id="WP_085481895.1">
    <property type="nucleotide sequence ID" value="NZ_FXAT01000002.1"/>
</dbReference>
<dbReference type="STRING" id="1515439.SAMN06265784_102737"/>
<keyword evidence="2" id="KW-0223">Dioxygenase</keyword>
<comment type="cofactor">
    <cofactor evidence="1">
        <name>Fe(2+)</name>
        <dbReference type="ChEBI" id="CHEBI:29033"/>
    </cofactor>
</comment>
<dbReference type="PANTHER" id="PTHR20883:SF48">
    <property type="entry name" value="ECTOINE DIOXYGENASE"/>
    <property type="match status" value="1"/>
</dbReference>
<evidence type="ECO:0000256" key="1">
    <source>
        <dbReference type="ARBA" id="ARBA00001954"/>
    </source>
</evidence>
<dbReference type="Pfam" id="PF05721">
    <property type="entry name" value="PhyH"/>
    <property type="match status" value="1"/>
</dbReference>
<dbReference type="GO" id="GO:0005506">
    <property type="term" value="F:iron ion binding"/>
    <property type="evidence" value="ECO:0007669"/>
    <property type="project" value="UniProtKB-ARBA"/>
</dbReference>
<dbReference type="SUPFAM" id="SSF51197">
    <property type="entry name" value="Clavaminate synthase-like"/>
    <property type="match status" value="1"/>
</dbReference>
<gene>
    <name evidence="2" type="ORF">SAMN06265784_102737</name>
</gene>
<evidence type="ECO:0000313" key="3">
    <source>
        <dbReference type="Proteomes" id="UP000193228"/>
    </source>
</evidence>
<dbReference type="Gene3D" id="2.60.120.620">
    <property type="entry name" value="q2cbj1_9rhob like domain"/>
    <property type="match status" value="1"/>
</dbReference>
<protein>
    <submittedName>
        <fullName evidence="2">Phytanoyl-CoA dioxygenase (PhyH)</fullName>
    </submittedName>
</protein>
<dbReference type="Proteomes" id="UP000193228">
    <property type="component" value="Unassembled WGS sequence"/>
</dbReference>
<organism evidence="2 3">
    <name type="scientific">Paraburkholderia susongensis</name>
    <dbReference type="NCBI Taxonomy" id="1515439"/>
    <lineage>
        <taxon>Bacteria</taxon>
        <taxon>Pseudomonadati</taxon>
        <taxon>Pseudomonadota</taxon>
        <taxon>Betaproteobacteria</taxon>
        <taxon>Burkholderiales</taxon>
        <taxon>Burkholderiaceae</taxon>
        <taxon>Paraburkholderia</taxon>
    </lineage>
</organism>
<dbReference type="GO" id="GO:0016706">
    <property type="term" value="F:2-oxoglutarate-dependent dioxygenase activity"/>
    <property type="evidence" value="ECO:0007669"/>
    <property type="project" value="UniProtKB-ARBA"/>
</dbReference>
<dbReference type="EMBL" id="FXAT01000002">
    <property type="protein sequence ID" value="SMG28244.1"/>
    <property type="molecule type" value="Genomic_DNA"/>
</dbReference>